<gene>
    <name evidence="2" type="ORF">Ljor_1856</name>
</gene>
<feature type="signal peptide" evidence="1">
    <location>
        <begin position="1"/>
        <end position="18"/>
    </location>
</feature>
<protein>
    <submittedName>
        <fullName evidence="2">Uncharacterized protein</fullName>
    </submittedName>
</protein>
<keyword evidence="3" id="KW-1185">Reference proteome</keyword>
<keyword evidence="1" id="KW-0732">Signal</keyword>
<reference evidence="2 3" key="1">
    <citation type="submission" date="2015-11" db="EMBL/GenBank/DDBJ databases">
        <title>Genomic analysis of 38 Legionella species identifies large and diverse effector repertoires.</title>
        <authorList>
            <person name="Burstein D."/>
            <person name="Amaro F."/>
            <person name="Zusman T."/>
            <person name="Lifshitz Z."/>
            <person name="Cohen O."/>
            <person name="Gilbert J.A."/>
            <person name="Pupko T."/>
            <person name="Shuman H.A."/>
            <person name="Segal G."/>
        </authorList>
    </citation>
    <scope>NUCLEOTIDE SEQUENCE [LARGE SCALE GENOMIC DNA]</scope>
    <source>
        <strain evidence="2 3">BL-540</strain>
    </source>
</reference>
<feature type="chain" id="PRO_5006914630" evidence="1">
    <location>
        <begin position="19"/>
        <end position="70"/>
    </location>
</feature>
<dbReference type="Proteomes" id="UP000055035">
    <property type="component" value="Unassembled WGS sequence"/>
</dbReference>
<accession>A0A0W0VBR9</accession>
<dbReference type="AlphaFoldDB" id="A0A0W0VBR9"/>
<dbReference type="PATRIC" id="fig|456.5.peg.1980"/>
<evidence type="ECO:0000313" key="2">
    <source>
        <dbReference type="EMBL" id="KTD17550.1"/>
    </source>
</evidence>
<comment type="caution">
    <text evidence="2">The sequence shown here is derived from an EMBL/GenBank/DDBJ whole genome shotgun (WGS) entry which is preliminary data.</text>
</comment>
<evidence type="ECO:0000313" key="3">
    <source>
        <dbReference type="Proteomes" id="UP000055035"/>
    </source>
</evidence>
<organism evidence="2 3">
    <name type="scientific">Legionella jordanis</name>
    <dbReference type="NCBI Taxonomy" id="456"/>
    <lineage>
        <taxon>Bacteria</taxon>
        <taxon>Pseudomonadati</taxon>
        <taxon>Pseudomonadota</taxon>
        <taxon>Gammaproteobacteria</taxon>
        <taxon>Legionellales</taxon>
        <taxon>Legionellaceae</taxon>
        <taxon>Legionella</taxon>
    </lineage>
</organism>
<name>A0A0W0VBR9_9GAMM</name>
<sequence>MKKLAIIIGFLFPLMSFASNVDSDRTLATVQELCAKERDPVKRQNYCHILDRQSQSQTTLADFPKNTVIV</sequence>
<dbReference type="RefSeq" id="WP_058471295.1">
    <property type="nucleotide sequence ID" value="NZ_CAAAIC010000008.1"/>
</dbReference>
<evidence type="ECO:0000256" key="1">
    <source>
        <dbReference type="SAM" id="SignalP"/>
    </source>
</evidence>
<dbReference type="OrthoDB" id="5639142at2"/>
<dbReference type="EMBL" id="LNYJ01000011">
    <property type="protein sequence ID" value="KTD17550.1"/>
    <property type="molecule type" value="Genomic_DNA"/>
</dbReference>
<proteinExistence type="predicted"/>